<dbReference type="InterPro" id="IPR016138">
    <property type="entry name" value="Ribosome_inactivat_prot_sub1"/>
</dbReference>
<dbReference type="STRING" id="15368.A0A0Q3EGZ5"/>
<dbReference type="AlphaFoldDB" id="A0A0Q3EGZ5"/>
<reference evidence="4 5" key="1">
    <citation type="journal article" date="2010" name="Nature">
        <title>Genome sequencing and analysis of the model grass Brachypodium distachyon.</title>
        <authorList>
            <consortium name="International Brachypodium Initiative"/>
        </authorList>
    </citation>
    <scope>NUCLEOTIDE SEQUENCE [LARGE SCALE GENOMIC DNA]</scope>
    <source>
        <strain evidence="4 5">Bd21</strain>
    </source>
</reference>
<comment type="catalytic activity">
    <reaction evidence="1">
        <text>Endohydrolysis of the N-glycosidic bond at one specific adenosine on the 28S rRNA.</text>
        <dbReference type="EC" id="3.2.2.22"/>
    </reaction>
</comment>
<dbReference type="Gramene" id="KQJ85596">
    <property type="protein sequence ID" value="KQJ85596"/>
    <property type="gene ID" value="BRADI_4g00485v3"/>
</dbReference>
<evidence type="ECO:0000256" key="3">
    <source>
        <dbReference type="SAM" id="SignalP"/>
    </source>
</evidence>
<feature type="compositionally biased region" description="Low complexity" evidence="2">
    <location>
        <begin position="276"/>
        <end position="298"/>
    </location>
</feature>
<proteinExistence type="inferred from homology"/>
<dbReference type="EMBL" id="CM000883">
    <property type="protein sequence ID" value="KQJ85596.2"/>
    <property type="molecule type" value="Genomic_DNA"/>
</dbReference>
<dbReference type="Gene3D" id="3.40.420.10">
    <property type="entry name" value="Ricin (A subunit), domain 1"/>
    <property type="match status" value="1"/>
</dbReference>
<dbReference type="GO" id="GO:0030598">
    <property type="term" value="F:rRNA N-glycosylase activity"/>
    <property type="evidence" value="ECO:0007669"/>
    <property type="project" value="UniProtKB-EC"/>
</dbReference>
<reference evidence="4" key="2">
    <citation type="submission" date="2017-06" db="EMBL/GenBank/DDBJ databases">
        <title>WGS assembly of Brachypodium distachyon.</title>
        <authorList>
            <consortium name="The International Brachypodium Initiative"/>
            <person name="Lucas S."/>
            <person name="Harmon-Smith M."/>
            <person name="Lail K."/>
            <person name="Tice H."/>
            <person name="Grimwood J."/>
            <person name="Bruce D."/>
            <person name="Barry K."/>
            <person name="Shu S."/>
            <person name="Lindquist E."/>
            <person name="Wang M."/>
            <person name="Pitluck S."/>
            <person name="Vogel J.P."/>
            <person name="Garvin D.F."/>
            <person name="Mockler T.C."/>
            <person name="Schmutz J."/>
            <person name="Rokhsar D."/>
            <person name="Bevan M.W."/>
        </authorList>
    </citation>
    <scope>NUCLEOTIDE SEQUENCE</scope>
    <source>
        <strain evidence="4">Bd21</strain>
    </source>
</reference>
<dbReference type="Proteomes" id="UP000008810">
    <property type="component" value="Chromosome 4"/>
</dbReference>
<dbReference type="Pfam" id="PF00161">
    <property type="entry name" value="RIP"/>
    <property type="match status" value="1"/>
</dbReference>
<dbReference type="OrthoDB" id="666942at2759"/>
<comment type="similarity">
    <text evidence="1">Belongs to the ribosome-inactivating protein family.</text>
</comment>
<keyword evidence="1" id="KW-0378">Hydrolase</keyword>
<feature type="region of interest" description="Disordered" evidence="2">
    <location>
        <begin position="228"/>
        <end position="298"/>
    </location>
</feature>
<evidence type="ECO:0000256" key="1">
    <source>
        <dbReference type="RuleBase" id="RU004915"/>
    </source>
</evidence>
<dbReference type="GO" id="GO:0006952">
    <property type="term" value="P:defense response"/>
    <property type="evidence" value="ECO:0007669"/>
    <property type="project" value="UniProtKB-KW"/>
</dbReference>
<sequence length="386" mass="41014">MAAFLLFLLVLALTTSNSNHPAVAATGDDDPPPIIIFDLKGPGLDKSFLALQSHDISIAAFTNGSGHYSYSDLIGGLENLPGVPLGREAMLQAVQVLLAYDPATTEDDVVPLKPALASLMVMICEAQRLQPIHETVSRGWQSGAHVAPEHLPYIDHWDTMSYEIIHANRTGKWDGPFTKMLETSANIRSKEEALVVVKLPWPVPPLSLPPTRLSPCCAPPLPVASTRPVAELASPRSSATDAPLPAARPPALHRAAQAPPPDATSPAQLRLRPATAGSVSSRSASLPPSASSPAPLAPGRVARNHLAAGHLCSSVRPRSSLLCLQPASPGRAPLRPIYRQPTAACCCRCCAVAAAMRVLRRAAAQVLVVHREDRRPTNTEDPEPDE</sequence>
<dbReference type="GO" id="GO:0017148">
    <property type="term" value="P:negative regulation of translation"/>
    <property type="evidence" value="ECO:0007669"/>
    <property type="project" value="UniProtKB-KW"/>
</dbReference>
<evidence type="ECO:0000313" key="6">
    <source>
        <dbReference type="Proteomes" id="UP000008810"/>
    </source>
</evidence>
<keyword evidence="3" id="KW-0732">Signal</keyword>
<keyword evidence="1" id="KW-0800">Toxin</keyword>
<dbReference type="EC" id="3.2.2.22" evidence="1"/>
<keyword evidence="6" id="KW-1185">Reference proteome</keyword>
<feature type="compositionally biased region" description="Low complexity" evidence="2">
    <location>
        <begin position="242"/>
        <end position="257"/>
    </location>
</feature>
<protein>
    <recommendedName>
        <fullName evidence="1">rRNA N-glycosylase</fullName>
        <ecNumber evidence="1">3.2.2.22</ecNumber>
    </recommendedName>
</protein>
<gene>
    <name evidence="4" type="ORF">BRADI_4g00485v3</name>
</gene>
<evidence type="ECO:0000256" key="2">
    <source>
        <dbReference type="SAM" id="MobiDB-lite"/>
    </source>
</evidence>
<feature type="chain" id="PRO_5033237896" description="rRNA N-glycosylase" evidence="3">
    <location>
        <begin position="19"/>
        <end position="386"/>
    </location>
</feature>
<dbReference type="PANTHER" id="PTHR33453:SF3">
    <property type="entry name" value="RRNA N-GLYCOSYLASE"/>
    <property type="match status" value="1"/>
</dbReference>
<dbReference type="InParanoid" id="A0A0Q3EGZ5"/>
<evidence type="ECO:0000313" key="4">
    <source>
        <dbReference type="EMBL" id="KQJ85596.2"/>
    </source>
</evidence>
<name>A0A0Q3EGZ5_BRADI</name>
<dbReference type="GO" id="GO:0090729">
    <property type="term" value="F:toxin activity"/>
    <property type="evidence" value="ECO:0007669"/>
    <property type="project" value="UniProtKB-KW"/>
</dbReference>
<evidence type="ECO:0000313" key="5">
    <source>
        <dbReference type="EnsemblPlants" id="KQJ85596"/>
    </source>
</evidence>
<dbReference type="PANTHER" id="PTHR33453">
    <property type="match status" value="1"/>
</dbReference>
<keyword evidence="1" id="KW-0652">Protein synthesis inhibitor</keyword>
<dbReference type="InterPro" id="IPR036041">
    <property type="entry name" value="Ribosome-inact_prot_sf"/>
</dbReference>
<dbReference type="InterPro" id="IPR001574">
    <property type="entry name" value="Ribosome_inactivat_prot"/>
</dbReference>
<accession>A0A0Q3EGZ5</accession>
<feature type="signal peptide" evidence="3">
    <location>
        <begin position="1"/>
        <end position="18"/>
    </location>
</feature>
<reference evidence="5" key="3">
    <citation type="submission" date="2018-08" db="UniProtKB">
        <authorList>
            <consortium name="EnsemblPlants"/>
        </authorList>
    </citation>
    <scope>IDENTIFICATION</scope>
    <source>
        <strain evidence="5">cv. Bd21</strain>
    </source>
</reference>
<keyword evidence="1" id="KW-0611">Plant defense</keyword>
<dbReference type="SUPFAM" id="SSF56371">
    <property type="entry name" value="Ribosome inactivating proteins (RIP)"/>
    <property type="match status" value="1"/>
</dbReference>
<organism evidence="4">
    <name type="scientific">Brachypodium distachyon</name>
    <name type="common">Purple false brome</name>
    <name type="synonym">Trachynia distachya</name>
    <dbReference type="NCBI Taxonomy" id="15368"/>
    <lineage>
        <taxon>Eukaryota</taxon>
        <taxon>Viridiplantae</taxon>
        <taxon>Streptophyta</taxon>
        <taxon>Embryophyta</taxon>
        <taxon>Tracheophyta</taxon>
        <taxon>Spermatophyta</taxon>
        <taxon>Magnoliopsida</taxon>
        <taxon>Liliopsida</taxon>
        <taxon>Poales</taxon>
        <taxon>Poaceae</taxon>
        <taxon>BOP clade</taxon>
        <taxon>Pooideae</taxon>
        <taxon>Stipodae</taxon>
        <taxon>Brachypodieae</taxon>
        <taxon>Brachypodium</taxon>
    </lineage>
</organism>
<dbReference type="EnsemblPlants" id="KQJ85596">
    <property type="protein sequence ID" value="KQJ85596"/>
    <property type="gene ID" value="BRADI_4g00485v3"/>
</dbReference>